<dbReference type="AlphaFoldDB" id="A0A9W4GWB6"/>
<proteinExistence type="predicted"/>
<evidence type="ECO:0000313" key="2">
    <source>
        <dbReference type="Proteomes" id="UP001152519"/>
    </source>
</evidence>
<comment type="caution">
    <text evidence="1">The sequence shown here is derived from an EMBL/GenBank/DDBJ whole genome shotgun (WGS) entry which is preliminary data.</text>
</comment>
<protein>
    <submittedName>
        <fullName evidence="1">Uncharacterized protein</fullName>
    </submittedName>
</protein>
<name>A0A9W4GWB6_9ACTN</name>
<dbReference type="RefSeq" id="WP_251502296.1">
    <property type="nucleotide sequence ID" value="NZ_CAJSLV010000126.1"/>
</dbReference>
<keyword evidence="2" id="KW-1185">Reference proteome</keyword>
<sequence length="162" mass="17562">MRRTVEAFRQFQDGQLPAGPGADALMAAFRAAEDELQGHEASPAKVVTDRQVELLLKKKAAVLHLSAANYCWFEDPTKALCLKLAGAKSATAPLTGLCDSSRCPQATHHLLHRPVWQTTADNSTVLLASPRIPAGEKNRLRAEHERSMRALEEIDKAAGKAG</sequence>
<accession>A0A9W4GWB6</accession>
<gene>
    <name evidence="1" type="ORF">SCOCK_900013</name>
</gene>
<dbReference type="Proteomes" id="UP001152519">
    <property type="component" value="Unassembled WGS sequence"/>
</dbReference>
<organism evidence="1 2">
    <name type="scientific">Actinacidiphila cocklensis</name>
    <dbReference type="NCBI Taxonomy" id="887465"/>
    <lineage>
        <taxon>Bacteria</taxon>
        <taxon>Bacillati</taxon>
        <taxon>Actinomycetota</taxon>
        <taxon>Actinomycetes</taxon>
        <taxon>Kitasatosporales</taxon>
        <taxon>Streptomycetaceae</taxon>
        <taxon>Actinacidiphila</taxon>
    </lineage>
</organism>
<dbReference type="EMBL" id="CAJSLV010000126">
    <property type="protein sequence ID" value="CAG6399462.1"/>
    <property type="molecule type" value="Genomic_DNA"/>
</dbReference>
<reference evidence="1" key="1">
    <citation type="submission" date="2021-05" db="EMBL/GenBank/DDBJ databases">
        <authorList>
            <person name="Arsene-Ploetze F."/>
        </authorList>
    </citation>
    <scope>NUCLEOTIDE SEQUENCE</scope>
    <source>
        <strain evidence="1">DSM 42138</strain>
    </source>
</reference>
<evidence type="ECO:0000313" key="1">
    <source>
        <dbReference type="EMBL" id="CAG6399462.1"/>
    </source>
</evidence>